<comment type="caution">
    <text evidence="2">The sequence shown here is derived from an EMBL/GenBank/DDBJ whole genome shotgun (WGS) entry which is preliminary data.</text>
</comment>
<evidence type="ECO:0000313" key="2">
    <source>
        <dbReference type="EMBL" id="MFD1931567.1"/>
    </source>
</evidence>
<protein>
    <submittedName>
        <fullName evidence="2">Uncharacterized protein</fullName>
    </submittedName>
</protein>
<organism evidence="2 3">
    <name type="scientific">Nonomuraea mangrovi</name>
    <dbReference type="NCBI Taxonomy" id="2316207"/>
    <lineage>
        <taxon>Bacteria</taxon>
        <taxon>Bacillati</taxon>
        <taxon>Actinomycetota</taxon>
        <taxon>Actinomycetes</taxon>
        <taxon>Streptosporangiales</taxon>
        <taxon>Streptosporangiaceae</taxon>
        <taxon>Nonomuraea</taxon>
    </lineage>
</organism>
<accession>A0ABW4SPS6</accession>
<feature type="region of interest" description="Disordered" evidence="1">
    <location>
        <begin position="206"/>
        <end position="233"/>
    </location>
</feature>
<dbReference type="RefSeq" id="WP_379571009.1">
    <property type="nucleotide sequence ID" value="NZ_JBHUFV010000015.1"/>
</dbReference>
<sequence>MDVWLAMYLEGIGASTLAAYLAPSNAAFAIPLAMGAQASSVEGQHALANTWEESIQHLRTARTGLETAQKTAEMPKEWTADDQKEFRANAKDLMADVDTDIRIKECARDVCRATARVSTGGAILSATAGTTMLIAAYAASVAAAAPGLGTLASRIGMLATSNAVLRVVNSALTKKMVMVGAAGAILSMGEGWLLMQKANLDSKVTNLEGGKPDFSQPESGWEKKLQQPKTAQA</sequence>
<name>A0ABW4SPS6_9ACTN</name>
<dbReference type="Proteomes" id="UP001597368">
    <property type="component" value="Unassembled WGS sequence"/>
</dbReference>
<evidence type="ECO:0000313" key="3">
    <source>
        <dbReference type="Proteomes" id="UP001597368"/>
    </source>
</evidence>
<gene>
    <name evidence="2" type="ORF">ACFSKW_08770</name>
</gene>
<keyword evidence="3" id="KW-1185">Reference proteome</keyword>
<evidence type="ECO:0000256" key="1">
    <source>
        <dbReference type="SAM" id="MobiDB-lite"/>
    </source>
</evidence>
<reference evidence="3" key="1">
    <citation type="journal article" date="2019" name="Int. J. Syst. Evol. Microbiol.">
        <title>The Global Catalogue of Microorganisms (GCM) 10K type strain sequencing project: providing services to taxonomists for standard genome sequencing and annotation.</title>
        <authorList>
            <consortium name="The Broad Institute Genomics Platform"/>
            <consortium name="The Broad Institute Genome Sequencing Center for Infectious Disease"/>
            <person name="Wu L."/>
            <person name="Ma J."/>
        </authorList>
    </citation>
    <scope>NUCLEOTIDE SEQUENCE [LARGE SCALE GENOMIC DNA]</scope>
    <source>
        <strain evidence="3">ICMP 6774ER</strain>
    </source>
</reference>
<proteinExistence type="predicted"/>
<dbReference type="EMBL" id="JBHUFV010000015">
    <property type="protein sequence ID" value="MFD1931567.1"/>
    <property type="molecule type" value="Genomic_DNA"/>
</dbReference>